<accession>A0A813IP67</accession>
<evidence type="ECO:0000313" key="1">
    <source>
        <dbReference type="EMBL" id="CAE8652562.1"/>
    </source>
</evidence>
<protein>
    <submittedName>
        <fullName evidence="1">Uncharacterized protein</fullName>
    </submittedName>
</protein>
<reference evidence="1" key="1">
    <citation type="submission" date="2021-02" db="EMBL/GenBank/DDBJ databases">
        <authorList>
            <person name="Dougan E. K."/>
            <person name="Rhodes N."/>
            <person name="Thang M."/>
            <person name="Chan C."/>
        </authorList>
    </citation>
    <scope>NUCLEOTIDE SEQUENCE</scope>
</reference>
<evidence type="ECO:0000313" key="2">
    <source>
        <dbReference type="Proteomes" id="UP000626109"/>
    </source>
</evidence>
<sequence length="186" mass="20314">NWHAGWSDGKKHWCCAHTNRGCHVAYSAPYDCEAGFNNWHLGWSDGKKQWCCQKESKGCPQGPTTTLSPLGCATPCKWKGLTATCHHRILWAASNTYAHQLNACGQAYSRVQVECDVCLSCSIQAVGCKGLSTTSSPFDCDAGYNNWHAGWSQPKKDWCCSNAHKGCAAAASLPYDCNAGLHNFHL</sequence>
<organism evidence="1 2">
    <name type="scientific">Polarella glacialis</name>
    <name type="common">Dinoflagellate</name>
    <dbReference type="NCBI Taxonomy" id="89957"/>
    <lineage>
        <taxon>Eukaryota</taxon>
        <taxon>Sar</taxon>
        <taxon>Alveolata</taxon>
        <taxon>Dinophyceae</taxon>
        <taxon>Suessiales</taxon>
        <taxon>Suessiaceae</taxon>
        <taxon>Polarella</taxon>
    </lineage>
</organism>
<dbReference type="Proteomes" id="UP000626109">
    <property type="component" value="Unassembled WGS sequence"/>
</dbReference>
<proteinExistence type="predicted"/>
<dbReference type="AlphaFoldDB" id="A0A813IP67"/>
<feature type="non-terminal residue" evidence="1">
    <location>
        <position position="186"/>
    </location>
</feature>
<feature type="non-terminal residue" evidence="1">
    <location>
        <position position="1"/>
    </location>
</feature>
<dbReference type="EMBL" id="CAJNNW010010890">
    <property type="protein sequence ID" value="CAE8652562.1"/>
    <property type="molecule type" value="Genomic_DNA"/>
</dbReference>
<name>A0A813IP67_POLGL</name>
<gene>
    <name evidence="1" type="ORF">PGLA2088_LOCUS9788</name>
</gene>
<comment type="caution">
    <text evidence="1">The sequence shown here is derived from an EMBL/GenBank/DDBJ whole genome shotgun (WGS) entry which is preliminary data.</text>
</comment>